<organism evidence="1 2">
    <name type="scientific">Crocosphaera chwakensis CCY0110</name>
    <dbReference type="NCBI Taxonomy" id="391612"/>
    <lineage>
        <taxon>Bacteria</taxon>
        <taxon>Bacillati</taxon>
        <taxon>Cyanobacteriota</taxon>
        <taxon>Cyanophyceae</taxon>
        <taxon>Oscillatoriophycideae</taxon>
        <taxon>Chroococcales</taxon>
        <taxon>Aphanothecaceae</taxon>
        <taxon>Crocosphaera</taxon>
        <taxon>Crocosphaera chwakensis</taxon>
    </lineage>
</organism>
<keyword evidence="2" id="KW-1185">Reference proteome</keyword>
<dbReference type="NCBIfam" id="TIGR04155">
    <property type="entry name" value="cyano_PEP"/>
    <property type="match status" value="1"/>
</dbReference>
<proteinExistence type="predicted"/>
<protein>
    <recommendedName>
        <fullName evidence="3">PEP-CTERM protein-sorting domain-containing protein</fullName>
    </recommendedName>
</protein>
<comment type="caution">
    <text evidence="1">The sequence shown here is derived from an EMBL/GenBank/DDBJ whole genome shotgun (WGS) entry which is preliminary data.</text>
</comment>
<accession>A3IM40</accession>
<dbReference type="eggNOG" id="ENOG5030R76">
    <property type="taxonomic scope" value="Bacteria"/>
</dbReference>
<dbReference type="RefSeq" id="WP_008274417.1">
    <property type="nucleotide sequence ID" value="NZ_AAXW01000006.1"/>
</dbReference>
<evidence type="ECO:0000313" key="1">
    <source>
        <dbReference type="EMBL" id="EAZ92496.1"/>
    </source>
</evidence>
<sequence>MNFLVDKILATTTVISLIGGIVNINPSFAAIIGYNMKFFDNSDNQIGSGEFTYDADTITCIQTAAFGDSCDQFNGRDVKTELISFSANILGTEWRFNDRSGQLWWDENSNSVLGAIPNGPDIFVDKQWFFGNQFSNRNFLSIEGQSGENSGTWKQVLNFDVDNSLNGKWTAMLKKSSPSNHHIVPEPLTLLGTAIAIGFGTFFKIKLK</sequence>
<reference evidence="1 2" key="1">
    <citation type="submission" date="2007-03" db="EMBL/GenBank/DDBJ databases">
        <authorList>
            <person name="Stal L."/>
            <person name="Ferriera S."/>
            <person name="Johnson J."/>
            <person name="Kravitz S."/>
            <person name="Beeson K."/>
            <person name="Sutton G."/>
            <person name="Rogers Y.-H."/>
            <person name="Friedman R."/>
            <person name="Frazier M."/>
            <person name="Venter J.C."/>
        </authorList>
    </citation>
    <scope>NUCLEOTIDE SEQUENCE [LARGE SCALE GENOMIC DNA]</scope>
    <source>
        <strain evidence="1 2">CCY0110</strain>
    </source>
</reference>
<evidence type="ECO:0000313" key="2">
    <source>
        <dbReference type="Proteomes" id="UP000003781"/>
    </source>
</evidence>
<dbReference type="EMBL" id="AAXW01000006">
    <property type="protein sequence ID" value="EAZ92496.1"/>
    <property type="molecule type" value="Genomic_DNA"/>
</dbReference>
<name>A3IM40_9CHRO</name>
<dbReference type="AlphaFoldDB" id="A3IM40"/>
<gene>
    <name evidence="1" type="ORF">CY0110_02184</name>
</gene>
<dbReference type="Proteomes" id="UP000003781">
    <property type="component" value="Unassembled WGS sequence"/>
</dbReference>
<dbReference type="InterPro" id="IPR026374">
    <property type="entry name" value="Cyano_PEP"/>
</dbReference>
<evidence type="ECO:0008006" key="3">
    <source>
        <dbReference type="Google" id="ProtNLM"/>
    </source>
</evidence>